<organism evidence="3 4">
    <name type="scientific">Mucilaginibacter lappiensis</name>
    <dbReference type="NCBI Taxonomy" id="354630"/>
    <lineage>
        <taxon>Bacteria</taxon>
        <taxon>Pseudomonadati</taxon>
        <taxon>Bacteroidota</taxon>
        <taxon>Sphingobacteriia</taxon>
        <taxon>Sphingobacteriales</taxon>
        <taxon>Sphingobacteriaceae</taxon>
        <taxon>Mucilaginibacter</taxon>
    </lineage>
</organism>
<evidence type="ECO:0000259" key="2">
    <source>
        <dbReference type="Pfam" id="PF13439"/>
    </source>
</evidence>
<proteinExistence type="predicted"/>
<gene>
    <name evidence="3" type="ORF">HDF23_003683</name>
</gene>
<evidence type="ECO:0000313" key="4">
    <source>
        <dbReference type="Proteomes" id="UP000541583"/>
    </source>
</evidence>
<comment type="caution">
    <text evidence="3">The sequence shown here is derived from an EMBL/GenBank/DDBJ whole genome shotgun (WGS) entry which is preliminary data.</text>
</comment>
<reference evidence="3 4" key="1">
    <citation type="submission" date="2020-08" db="EMBL/GenBank/DDBJ databases">
        <title>Genomic Encyclopedia of Type Strains, Phase IV (KMG-V): Genome sequencing to study the core and pangenomes of soil and plant-associated prokaryotes.</title>
        <authorList>
            <person name="Whitman W."/>
        </authorList>
    </citation>
    <scope>NUCLEOTIDE SEQUENCE [LARGE SCALE GENOMIC DNA]</scope>
    <source>
        <strain evidence="3 4">ANJLi2</strain>
    </source>
</reference>
<dbReference type="SUPFAM" id="SSF53756">
    <property type="entry name" value="UDP-Glycosyltransferase/glycogen phosphorylase"/>
    <property type="match status" value="1"/>
</dbReference>
<dbReference type="InterPro" id="IPR001296">
    <property type="entry name" value="Glyco_trans_1"/>
</dbReference>
<evidence type="ECO:0000259" key="1">
    <source>
        <dbReference type="Pfam" id="PF00534"/>
    </source>
</evidence>
<dbReference type="InterPro" id="IPR050194">
    <property type="entry name" value="Glycosyltransferase_grp1"/>
</dbReference>
<evidence type="ECO:0000313" key="3">
    <source>
        <dbReference type="EMBL" id="MBB6110922.1"/>
    </source>
</evidence>
<keyword evidence="4" id="KW-1185">Reference proteome</keyword>
<accession>A0ABR6PMC6</accession>
<protein>
    <submittedName>
        <fullName evidence="3">Glycosyltransferase involved in cell wall biosynthesis</fullName>
    </submittedName>
</protein>
<feature type="domain" description="Glycosyl transferase family 1" evidence="1">
    <location>
        <begin position="198"/>
        <end position="341"/>
    </location>
</feature>
<dbReference type="PANTHER" id="PTHR45947:SF3">
    <property type="entry name" value="SULFOQUINOVOSYL TRANSFERASE SQD2"/>
    <property type="match status" value="1"/>
</dbReference>
<dbReference type="EMBL" id="JACHCB010000009">
    <property type="protein sequence ID" value="MBB6110922.1"/>
    <property type="molecule type" value="Genomic_DNA"/>
</dbReference>
<dbReference type="PANTHER" id="PTHR45947">
    <property type="entry name" value="SULFOQUINOVOSYL TRANSFERASE SQD2"/>
    <property type="match status" value="1"/>
</dbReference>
<dbReference type="InterPro" id="IPR028098">
    <property type="entry name" value="Glyco_trans_4-like_N"/>
</dbReference>
<dbReference type="Pfam" id="PF00534">
    <property type="entry name" value="Glycos_transf_1"/>
    <property type="match status" value="1"/>
</dbReference>
<dbReference type="RefSeq" id="WP_076374676.1">
    <property type="nucleotide sequence ID" value="NZ_FTMG01000009.1"/>
</dbReference>
<dbReference type="Pfam" id="PF13439">
    <property type="entry name" value="Glyco_transf_4"/>
    <property type="match status" value="1"/>
</dbReference>
<dbReference type="NCBIfam" id="NF046085">
    <property type="entry name" value="XrtY_assoc_Gly1"/>
    <property type="match status" value="1"/>
</dbReference>
<sequence length="378" mass="42578">MKILQISASYKPAFIYGGPIMSVSMLCEQLTKAGCEIMVYTTTANGSSELTVTPNQPVNMDGVPVIYFKRITKDHTHFSPALLKSVWQNVKKYDVVHIQAWWNLVSVLSCLIAVWCKVPVVVSARGTLSPYSFQNKNGMIKSLIHRLLTRPLLKRCHIHTTSAYEQSAVDSIIRYKSIATIYNFVKLPVYYSQEQSAIPSPIKLIFLSRIEEKKGLDILLNALGMVKIPFHLTIAGTGNSTYIDQLKSLAIQKNIHDNITWTGFVNDSKFELLQQHHLFVLPSHDENFGNTVIESLSVGTAVLISESVGLADYVEKNQLGWVCQPNQQSVSEAIERITQQHTDLLRIRNSAGPIIRHDFNESRLVNQYLNMYQQIISA</sequence>
<name>A0ABR6PMC6_9SPHI</name>
<dbReference type="Gene3D" id="3.40.50.2000">
    <property type="entry name" value="Glycogen Phosphorylase B"/>
    <property type="match status" value="2"/>
</dbReference>
<dbReference type="Proteomes" id="UP000541583">
    <property type="component" value="Unassembled WGS sequence"/>
</dbReference>
<feature type="domain" description="Glycosyltransferase subfamily 4-like N-terminal" evidence="2">
    <location>
        <begin position="17"/>
        <end position="186"/>
    </location>
</feature>